<evidence type="ECO:0000313" key="3">
    <source>
        <dbReference type="Proteomes" id="UP000228711"/>
    </source>
</evidence>
<name>A0A2H0YRJ2_9BACT</name>
<feature type="transmembrane region" description="Helical" evidence="1">
    <location>
        <begin position="128"/>
        <end position="145"/>
    </location>
</feature>
<evidence type="ECO:0000313" key="2">
    <source>
        <dbReference type="EMBL" id="PIS41121.1"/>
    </source>
</evidence>
<gene>
    <name evidence="2" type="ORF">COT25_04805</name>
</gene>
<dbReference type="EMBL" id="PEXV01000153">
    <property type="protein sequence ID" value="PIS41121.1"/>
    <property type="molecule type" value="Genomic_DNA"/>
</dbReference>
<accession>A0A2H0YRJ2</accession>
<keyword evidence="1" id="KW-1133">Transmembrane helix</keyword>
<dbReference type="AlphaFoldDB" id="A0A2H0YRJ2"/>
<feature type="transmembrane region" description="Helical" evidence="1">
    <location>
        <begin position="208"/>
        <end position="228"/>
    </location>
</feature>
<evidence type="ECO:0000256" key="1">
    <source>
        <dbReference type="SAM" id="Phobius"/>
    </source>
</evidence>
<sequence>MFFLGTTVQIFYTKRMKSKKTIILLCTLAIMAVLLFFSIWKYAHHIYNALDLAIYSQTAWHLTHGHSLYNSIQGSSYFGDHVEFMLFPISLVFYFFSHPITLTTIQICVILSGVIPVYMITKRLTSEYVASAASIVFLLHPLVWNNALFEFHILTFAIPLLLWVMYAYATRSFKLFVLFGLLALAVREDVALAVFGVGLLALADRRSLRWWLAPMLGSVVWFVTAFFINAHAADHGYKFFAFYSWLGSSIPGILQNIFYHPLIVLSHLCSVSNILFPIGLLLLFVGLPLKGLRGLLPAALVFLQLFFGLFNVKTLLSTHYTSLLIPFLVYASVLGIQRIRSEMENRLVKIRPEYKTLSLIIVVVILVVNIVAIGPILGLTTQTRPNTHIAAEIPKTASVVASYGPITDVAARENVYSLHYFALGHKQFSNDPYVFPTQPDYVLLDLEDFTTFEFQYASNEYYKDEYQSMPMRLREFLDWYTITKRTGNEMLLAKKTTGDSLLTAGETLATLTKQETDETKNTFVVKKIDENTDTQLGSYLTLQTSLHLSSSDEWRHLAFRITYENQDGVQTIEAPVAWHLFVFDDPSYQYNVKMFIATDGFASRGSRYTVEMLTRSGQLQIAPHRGTKTVPTEATVLASSSVAPD</sequence>
<dbReference type="Pfam" id="PF09852">
    <property type="entry name" value="DUF2079"/>
    <property type="match status" value="1"/>
</dbReference>
<evidence type="ECO:0008006" key="4">
    <source>
        <dbReference type="Google" id="ProtNLM"/>
    </source>
</evidence>
<protein>
    <recommendedName>
        <fullName evidence="4">DUF2079 domain-containing protein</fullName>
    </recommendedName>
</protein>
<feature type="transmembrane region" description="Helical" evidence="1">
    <location>
        <begin position="176"/>
        <end position="202"/>
    </location>
</feature>
<feature type="transmembrane region" description="Helical" evidence="1">
    <location>
        <begin position="151"/>
        <end position="169"/>
    </location>
</feature>
<feature type="transmembrane region" description="Helical" evidence="1">
    <location>
        <begin position="21"/>
        <end position="40"/>
    </location>
</feature>
<feature type="transmembrane region" description="Helical" evidence="1">
    <location>
        <begin position="318"/>
        <end position="336"/>
    </location>
</feature>
<feature type="transmembrane region" description="Helical" evidence="1">
    <location>
        <begin position="264"/>
        <end position="287"/>
    </location>
</feature>
<keyword evidence="1" id="KW-0472">Membrane</keyword>
<proteinExistence type="predicted"/>
<dbReference type="InterPro" id="IPR018650">
    <property type="entry name" value="STSV1_Orf64"/>
</dbReference>
<feature type="transmembrane region" description="Helical" evidence="1">
    <location>
        <begin position="91"/>
        <end position="121"/>
    </location>
</feature>
<reference evidence="3" key="1">
    <citation type="submission" date="2017-09" db="EMBL/GenBank/DDBJ databases">
        <title>Depth-based differentiation of microbial function through sediment-hosted aquifers and enrichment of novel symbionts in the deep terrestrial subsurface.</title>
        <authorList>
            <person name="Probst A.J."/>
            <person name="Ladd B."/>
            <person name="Jarett J.K."/>
            <person name="Geller-Mcgrath D.E."/>
            <person name="Sieber C.M.K."/>
            <person name="Emerson J.B."/>
            <person name="Anantharaman K."/>
            <person name="Thomas B.C."/>
            <person name="Malmstrom R."/>
            <person name="Stieglmeier M."/>
            <person name="Klingl A."/>
            <person name="Woyke T."/>
            <person name="Ryan C.M."/>
            <person name="Banfield J.F."/>
        </authorList>
    </citation>
    <scope>NUCLEOTIDE SEQUENCE [LARGE SCALE GENOMIC DNA]</scope>
</reference>
<dbReference type="Proteomes" id="UP000228711">
    <property type="component" value="Unassembled WGS sequence"/>
</dbReference>
<comment type="caution">
    <text evidence="2">The sequence shown here is derived from an EMBL/GenBank/DDBJ whole genome shotgun (WGS) entry which is preliminary data.</text>
</comment>
<keyword evidence="1" id="KW-0812">Transmembrane</keyword>
<organism evidence="2 3">
    <name type="scientific">Candidatus Kerfeldbacteria bacterium CG08_land_8_20_14_0_20_42_7</name>
    <dbReference type="NCBI Taxonomy" id="2014245"/>
    <lineage>
        <taxon>Bacteria</taxon>
        <taxon>Candidatus Kerfeldiibacteriota</taxon>
    </lineage>
</organism>
<feature type="transmembrane region" description="Helical" evidence="1">
    <location>
        <begin position="294"/>
        <end position="312"/>
    </location>
</feature>
<feature type="transmembrane region" description="Helical" evidence="1">
    <location>
        <begin position="240"/>
        <end position="258"/>
    </location>
</feature>
<feature type="transmembrane region" description="Helical" evidence="1">
    <location>
        <begin position="357"/>
        <end position="379"/>
    </location>
</feature>